<evidence type="ECO:0000313" key="2">
    <source>
        <dbReference type="Proteomes" id="UP000199126"/>
    </source>
</evidence>
<dbReference type="AlphaFoldDB" id="A0A1H8W6K8"/>
<keyword evidence="2" id="KW-1185">Reference proteome</keyword>
<name>A0A1H8W6K8_9EURY</name>
<evidence type="ECO:0000313" key="1">
    <source>
        <dbReference type="EMBL" id="SEP23296.1"/>
    </source>
</evidence>
<accession>A0A1H8W6K8</accession>
<dbReference type="RefSeq" id="WP_089827629.1">
    <property type="nucleotide sequence ID" value="NZ_FODV01000024.1"/>
</dbReference>
<protein>
    <submittedName>
        <fullName evidence="1">Uncharacterized protein</fullName>
    </submittedName>
</protein>
<dbReference type="EMBL" id="FODV01000024">
    <property type="protein sequence ID" value="SEP23296.1"/>
    <property type="molecule type" value="Genomic_DNA"/>
</dbReference>
<organism evidence="1 2">
    <name type="scientific">Halogranum amylolyticum</name>
    <dbReference type="NCBI Taxonomy" id="660520"/>
    <lineage>
        <taxon>Archaea</taxon>
        <taxon>Methanobacteriati</taxon>
        <taxon>Methanobacteriota</taxon>
        <taxon>Stenosarchaea group</taxon>
        <taxon>Halobacteria</taxon>
        <taxon>Halobacteriales</taxon>
        <taxon>Haloferacaceae</taxon>
    </lineage>
</organism>
<dbReference type="Proteomes" id="UP000199126">
    <property type="component" value="Unassembled WGS sequence"/>
</dbReference>
<reference evidence="2" key="1">
    <citation type="submission" date="2016-10" db="EMBL/GenBank/DDBJ databases">
        <authorList>
            <person name="Varghese N."/>
            <person name="Submissions S."/>
        </authorList>
    </citation>
    <scope>NUCLEOTIDE SEQUENCE [LARGE SCALE GENOMIC DNA]</scope>
    <source>
        <strain evidence="2">CGMCC 1.10121</strain>
    </source>
</reference>
<gene>
    <name evidence="1" type="ORF">SAMN04487948_12448</name>
</gene>
<dbReference type="OrthoDB" id="187143at2157"/>
<proteinExistence type="predicted"/>
<sequence length="203" mass="23645">MSASGRDRSTNVEHRTIQGRETLVRELPDELYIEWRPGRPVYFGVRVGDRIKDADRDVESAHITEWEVVEITPDRVVGENTKTGERIEWDRRDLEEALVLHRYATNLSEFATLTIHPIGSWTEYDSGKIAHEPYLHVVVFGNNGERYGRRYRFVEQGETTDVELSDQDASVDRLSADLRRRFDERVRRALEEDGYVVQSVTHE</sequence>